<dbReference type="SUPFAM" id="SSF81383">
    <property type="entry name" value="F-box domain"/>
    <property type="match status" value="1"/>
</dbReference>
<gene>
    <name evidence="1" type="ORF">B0H16DRAFT_1886064</name>
</gene>
<dbReference type="InterPro" id="IPR036047">
    <property type="entry name" value="F-box-like_dom_sf"/>
</dbReference>
<name>A0AAD7J3K8_9AGAR</name>
<comment type="caution">
    <text evidence="1">The sequence shown here is derived from an EMBL/GenBank/DDBJ whole genome shotgun (WGS) entry which is preliminary data.</text>
</comment>
<evidence type="ECO:0008006" key="3">
    <source>
        <dbReference type="Google" id="ProtNLM"/>
    </source>
</evidence>
<protein>
    <recommendedName>
        <fullName evidence="3">F-box domain-containing protein</fullName>
    </recommendedName>
</protein>
<organism evidence="1 2">
    <name type="scientific">Mycena metata</name>
    <dbReference type="NCBI Taxonomy" id="1033252"/>
    <lineage>
        <taxon>Eukaryota</taxon>
        <taxon>Fungi</taxon>
        <taxon>Dikarya</taxon>
        <taxon>Basidiomycota</taxon>
        <taxon>Agaricomycotina</taxon>
        <taxon>Agaricomycetes</taxon>
        <taxon>Agaricomycetidae</taxon>
        <taxon>Agaricales</taxon>
        <taxon>Marasmiineae</taxon>
        <taxon>Mycenaceae</taxon>
        <taxon>Mycena</taxon>
    </lineage>
</organism>
<accession>A0AAD7J3K8</accession>
<dbReference type="AlphaFoldDB" id="A0AAD7J3K8"/>
<dbReference type="EMBL" id="JARKIB010000047">
    <property type="protein sequence ID" value="KAJ7756317.1"/>
    <property type="molecule type" value="Genomic_DNA"/>
</dbReference>
<evidence type="ECO:0000313" key="2">
    <source>
        <dbReference type="Proteomes" id="UP001215598"/>
    </source>
</evidence>
<dbReference type="Proteomes" id="UP001215598">
    <property type="component" value="Unassembled WGS sequence"/>
</dbReference>
<reference evidence="1" key="1">
    <citation type="submission" date="2023-03" db="EMBL/GenBank/DDBJ databases">
        <title>Massive genome expansion in bonnet fungi (Mycena s.s.) driven by repeated elements and novel gene families across ecological guilds.</title>
        <authorList>
            <consortium name="Lawrence Berkeley National Laboratory"/>
            <person name="Harder C.B."/>
            <person name="Miyauchi S."/>
            <person name="Viragh M."/>
            <person name="Kuo A."/>
            <person name="Thoen E."/>
            <person name="Andreopoulos B."/>
            <person name="Lu D."/>
            <person name="Skrede I."/>
            <person name="Drula E."/>
            <person name="Henrissat B."/>
            <person name="Morin E."/>
            <person name="Kohler A."/>
            <person name="Barry K."/>
            <person name="LaButti K."/>
            <person name="Morin E."/>
            <person name="Salamov A."/>
            <person name="Lipzen A."/>
            <person name="Mereny Z."/>
            <person name="Hegedus B."/>
            <person name="Baldrian P."/>
            <person name="Stursova M."/>
            <person name="Weitz H."/>
            <person name="Taylor A."/>
            <person name="Grigoriev I.V."/>
            <person name="Nagy L.G."/>
            <person name="Martin F."/>
            <person name="Kauserud H."/>
        </authorList>
    </citation>
    <scope>NUCLEOTIDE SEQUENCE</scope>
    <source>
        <strain evidence="1">CBHHK182m</strain>
    </source>
</reference>
<evidence type="ECO:0000313" key="1">
    <source>
        <dbReference type="EMBL" id="KAJ7756317.1"/>
    </source>
</evidence>
<proteinExistence type="predicted"/>
<sequence>MPDWLSLPVEIWLHILDLQRLRHLTRLCLTCSQLLAITRPVIYRHLYLSSETKHQTPNALVDDTFALLARDLNLAQSVRELTLDSYSNSESYVRNPGLLHPDSLRNMTELKRVTLIGDVSRRAGREEMADFIQILHTLQLDELKIPAPGARAFLLALNPWQLVQLGNPKRIALYVGSDRYELLLPRLSTIFTTAGPLITSLSVTAMQSHLNALFTLRFPALHSLEIANPFDLRQITCPPGFNSFLSAHHELLEELRLGYVDRRDTGSFEVADSAAIVFDQYSGLHPKFLPNLKVFRGHYR</sequence>
<keyword evidence="2" id="KW-1185">Reference proteome</keyword>